<reference evidence="6" key="1">
    <citation type="submission" date="2016-12" db="EMBL/GenBank/DDBJ databases">
        <title>Genome sequence of Streptomyces antioxidans MUSC 164.</title>
        <authorList>
            <person name="Lee L.-H."/>
            <person name="Ser H.-L."/>
        </authorList>
    </citation>
    <scope>NUCLEOTIDE SEQUENCE [LARGE SCALE GENOMIC DNA]</scope>
    <source>
        <strain evidence="6">MUSC 164</strain>
    </source>
</reference>
<dbReference type="Gene3D" id="3.40.50.980">
    <property type="match status" value="2"/>
</dbReference>
<dbReference type="Gene3D" id="3.30.559.10">
    <property type="entry name" value="Chloramphenicol acetyltransferase-like domain"/>
    <property type="match status" value="1"/>
</dbReference>
<dbReference type="OrthoDB" id="2472181at2"/>
<dbReference type="GO" id="GO:0031177">
    <property type="term" value="F:phosphopantetheine binding"/>
    <property type="evidence" value="ECO:0007669"/>
    <property type="project" value="InterPro"/>
</dbReference>
<dbReference type="InterPro" id="IPR006162">
    <property type="entry name" value="Ppantetheine_attach_site"/>
</dbReference>
<accession>A0A1V4DAB9</accession>
<dbReference type="Pfam" id="PF00501">
    <property type="entry name" value="AMP-binding"/>
    <property type="match status" value="1"/>
</dbReference>
<organism evidence="6 7">
    <name type="scientific">Streptomyces antioxidans</name>
    <dbReference type="NCBI Taxonomy" id="1507734"/>
    <lineage>
        <taxon>Bacteria</taxon>
        <taxon>Bacillati</taxon>
        <taxon>Actinomycetota</taxon>
        <taxon>Actinomycetes</taxon>
        <taxon>Kitasatosporales</taxon>
        <taxon>Streptomycetaceae</taxon>
        <taxon>Streptomyces</taxon>
    </lineage>
</organism>
<dbReference type="PANTHER" id="PTHR45527:SF1">
    <property type="entry name" value="FATTY ACID SYNTHASE"/>
    <property type="match status" value="1"/>
</dbReference>
<dbReference type="InterPro" id="IPR036736">
    <property type="entry name" value="ACP-like_sf"/>
</dbReference>
<dbReference type="GO" id="GO:0009366">
    <property type="term" value="C:enterobactin synthetase complex"/>
    <property type="evidence" value="ECO:0007669"/>
    <property type="project" value="TreeGrafter"/>
</dbReference>
<sequence length="1515" mass="164335">MRGVGKHHDRSHRLDRIEEFSPSAPLSASETPCHQLSFSQERLWFLHQVDPGNTAYNLSAAYRFHGPLDIAAFSAAFVEVTRRHPVLRASMSPATTGGPGQVIEPPGEGPTLVDLTHVPAAARRDEARRLAAQDAATPFDLTTPPLRATLLRLGPEDHVWLLTLHHLICDGWSLTILWRELGLLYREFTAGRPNPLPELPYRFIDHARREREAVESGALDGQFDYWRRTLRDVPPLALPTDRAHRPPASSRGGRVDLSLPGSLAADLRRLSRRQRVTPFMLFLAAYQVLLARCCRQSDIAVGLPVSGRARADTEDLIGCFVNTVVLRAEITGHRTFRDVLATARETVLDAMDHQELPFENLVARLAPPRDAARPPLFQAMISVEDPPTVPEFPGLRVERLTVPRETAQFELTLTLRTVGDETRISFEYATDLFDRATVERLAGSYRTLLTGAVADLDRRVGLLPLLTTDEYDRVLALGRGPRPVPAPASRLHEMVLLQADRSPGTIAVEHGVTRLTYRELAAAADGLSARLRGLGVTGGAPVGLCAERGPELVIGMLGILGSGAACLPLRPGQPAERVSTLLRDAGAESVVTGSGTRADGLDGVRLVPVDGAGPPPDGVPARRAPDHRGPPLGGPAADHGRPPQDDRAFVLYTSGSTGVPKAVELTHTGLVHLFAHMVSTHEITREDRVLSFSAIGGDMCVEEIFLALCGGATVVMGEDIVDTAPRFYAACARLRLTVLGLPTAYWHHLTGHASGQPPHPPDHVRLVLIGGDRALPSHIEHWFSPDGPGIPLVNAYGPTETTINAVQHRFTGARDLAPGGEAPIGRPLPGAHVYVLDDALRPQPLGVPGELYIGGTGVARGYLGQPARTAERFVPDPYAPHAGARCYATGDLVRWRRDGLLEYLGRADDQVKIRGFRVEPGEITAHLRRHPDIGDAEVVRTAESDGDPRLVGYVVAADGRPCPGHDELRAFLARALPDHMVPAAFHPLPRLPRTGNGKVDRRALPAPRIPDPAPARPRTPLEKQLTALWSEVLDRSAVGIHDNFFELGGHSLQTVQLADRVSTATGRDVPVRLVLRHPTVAALAEAIMNLPPDAPRTPAPTPEPRAAPTRPDSGTSPDFVRFEHRPLHALIEAGELPPVDAATVSCVPESLLLRRGLAWEEYLDDWCQGVPLVSGVKQTGLGRIALMTVPFAESDAYRDPEGLLNAVIPTLRTARRIGARAVSLINLLPSATGYGRSIVDAAGEGDDLPVITTGHGTTIAAVVLNTEQLLRRAGRRMGEESVAYVGLGSIGESALRLQLRRLPHPRRITLCDLYSRRTHLEEIRATVRSVYDGPVDIAESTDGSVPDRVYGASLIVAATNVPDVLDVDRLPVGCLVIDDSAPHCFDPDRAWRRLRHDADLLCVEGGELRSPEPVTELRYVPSWVRRRDDAATIRGWFEQDPYAIGGCVLSSLLTAEFEEMPATVGVAGVEAAERSHALLRRLGFTATRAQLEDTTLPAELIEGFRARHGSDRRGD</sequence>
<dbReference type="InterPro" id="IPR001242">
    <property type="entry name" value="Condensation_dom"/>
</dbReference>
<feature type="region of interest" description="Disordered" evidence="4">
    <location>
        <begin position="1090"/>
        <end position="1116"/>
    </location>
</feature>
<dbReference type="SMART" id="SM00823">
    <property type="entry name" value="PKS_PP"/>
    <property type="match status" value="1"/>
</dbReference>
<dbReference type="FunFam" id="2.30.38.10:FF:000001">
    <property type="entry name" value="Non-ribosomal peptide synthetase PvdI"/>
    <property type="match status" value="1"/>
</dbReference>
<feature type="compositionally biased region" description="Pro residues" evidence="4">
    <location>
        <begin position="1007"/>
        <end position="1017"/>
    </location>
</feature>
<dbReference type="InterPro" id="IPR010071">
    <property type="entry name" value="AA_adenyl_dom"/>
</dbReference>
<dbReference type="GO" id="GO:0008610">
    <property type="term" value="P:lipid biosynthetic process"/>
    <property type="evidence" value="ECO:0007669"/>
    <property type="project" value="UniProtKB-ARBA"/>
</dbReference>
<feature type="compositionally biased region" description="Pro residues" evidence="4">
    <location>
        <begin position="1092"/>
        <end position="1105"/>
    </location>
</feature>
<dbReference type="GO" id="GO:0043041">
    <property type="term" value="P:amino acid activation for nonribosomal peptide biosynthetic process"/>
    <property type="evidence" value="ECO:0007669"/>
    <property type="project" value="TreeGrafter"/>
</dbReference>
<dbReference type="SUPFAM" id="SSF52777">
    <property type="entry name" value="CoA-dependent acyltransferases"/>
    <property type="match status" value="2"/>
</dbReference>
<feature type="compositionally biased region" description="Basic residues" evidence="4">
    <location>
        <begin position="1"/>
        <end position="11"/>
    </location>
</feature>
<dbReference type="PROSITE" id="PS00012">
    <property type="entry name" value="PHOSPHOPANTETHEINE"/>
    <property type="match status" value="1"/>
</dbReference>
<dbReference type="InterPro" id="IPR045851">
    <property type="entry name" value="AMP-bd_C_sf"/>
</dbReference>
<dbReference type="InterPro" id="IPR029058">
    <property type="entry name" value="AB_hydrolase_fold"/>
</dbReference>
<protein>
    <recommendedName>
        <fullName evidence="5">Carrier domain-containing protein</fullName>
    </recommendedName>
</protein>
<feature type="region of interest" description="Disordered" evidence="4">
    <location>
        <begin position="610"/>
        <end position="643"/>
    </location>
</feature>
<name>A0A1V4DAB9_9ACTN</name>
<evidence type="ECO:0000259" key="5">
    <source>
        <dbReference type="PROSITE" id="PS50075"/>
    </source>
</evidence>
<dbReference type="InterPro" id="IPR020806">
    <property type="entry name" value="PKS_PP-bd"/>
</dbReference>
<dbReference type="SUPFAM" id="SSF47336">
    <property type="entry name" value="ACP-like"/>
    <property type="match status" value="1"/>
</dbReference>
<dbReference type="EMBL" id="LAKD02000013">
    <property type="protein sequence ID" value="OPF82386.1"/>
    <property type="molecule type" value="Genomic_DNA"/>
</dbReference>
<keyword evidence="2" id="KW-0596">Phosphopantetheine</keyword>
<dbReference type="FunFam" id="1.10.1200.10:FF:000005">
    <property type="entry name" value="Nonribosomal peptide synthetase 1"/>
    <property type="match status" value="1"/>
</dbReference>
<evidence type="ECO:0000256" key="3">
    <source>
        <dbReference type="ARBA" id="ARBA00022553"/>
    </source>
</evidence>
<dbReference type="Gene3D" id="3.40.50.1820">
    <property type="entry name" value="alpha/beta hydrolase"/>
    <property type="match status" value="1"/>
</dbReference>
<evidence type="ECO:0000256" key="1">
    <source>
        <dbReference type="ARBA" id="ARBA00001957"/>
    </source>
</evidence>
<keyword evidence="7" id="KW-1185">Reference proteome</keyword>
<dbReference type="Gene3D" id="3.30.559.30">
    <property type="entry name" value="Nonribosomal peptide synthetase, condensation domain"/>
    <property type="match status" value="1"/>
</dbReference>
<evidence type="ECO:0000313" key="7">
    <source>
        <dbReference type="Proteomes" id="UP000033615"/>
    </source>
</evidence>
<dbReference type="GO" id="GO:0005829">
    <property type="term" value="C:cytosol"/>
    <property type="evidence" value="ECO:0007669"/>
    <property type="project" value="TreeGrafter"/>
</dbReference>
<comment type="cofactor">
    <cofactor evidence="1">
        <name>pantetheine 4'-phosphate</name>
        <dbReference type="ChEBI" id="CHEBI:47942"/>
    </cofactor>
</comment>
<dbReference type="PANTHER" id="PTHR45527">
    <property type="entry name" value="NONRIBOSOMAL PEPTIDE SYNTHETASE"/>
    <property type="match status" value="1"/>
</dbReference>
<comment type="caution">
    <text evidence="6">The sequence shown here is derived from an EMBL/GenBank/DDBJ whole genome shotgun (WGS) entry which is preliminary data.</text>
</comment>
<feature type="region of interest" description="Disordered" evidence="4">
    <location>
        <begin position="1"/>
        <end position="32"/>
    </location>
</feature>
<feature type="domain" description="Carrier" evidence="5">
    <location>
        <begin position="1016"/>
        <end position="1091"/>
    </location>
</feature>
<dbReference type="CDD" id="cd19531">
    <property type="entry name" value="LCL_NRPS-like"/>
    <property type="match status" value="1"/>
</dbReference>
<dbReference type="GO" id="GO:0009239">
    <property type="term" value="P:enterobactin biosynthetic process"/>
    <property type="evidence" value="ECO:0007669"/>
    <property type="project" value="TreeGrafter"/>
</dbReference>
<dbReference type="InterPro" id="IPR020845">
    <property type="entry name" value="AMP-binding_CS"/>
</dbReference>
<dbReference type="Pfam" id="PF13193">
    <property type="entry name" value="AMP-binding_C"/>
    <property type="match status" value="1"/>
</dbReference>
<dbReference type="Proteomes" id="UP000033615">
    <property type="component" value="Unassembled WGS sequence"/>
</dbReference>
<dbReference type="SUPFAM" id="SSF56801">
    <property type="entry name" value="Acetyl-CoA synthetase-like"/>
    <property type="match status" value="1"/>
</dbReference>
<dbReference type="RefSeq" id="WP_075200286.1">
    <property type="nucleotide sequence ID" value="NZ_LAKD02000013.1"/>
</dbReference>
<dbReference type="Gene3D" id="3.30.300.30">
    <property type="match status" value="1"/>
</dbReference>
<dbReference type="CDD" id="cd05930">
    <property type="entry name" value="A_NRPS"/>
    <property type="match status" value="1"/>
</dbReference>
<dbReference type="Gene3D" id="2.30.38.10">
    <property type="entry name" value="Luciferase, Domain 3"/>
    <property type="match status" value="1"/>
</dbReference>
<dbReference type="InterPro" id="IPR000873">
    <property type="entry name" value="AMP-dep_synth/lig_dom"/>
</dbReference>
<dbReference type="Pfam" id="PF00668">
    <property type="entry name" value="Condensation"/>
    <property type="match status" value="1"/>
</dbReference>
<dbReference type="PROSITE" id="PS00455">
    <property type="entry name" value="AMP_BINDING"/>
    <property type="match status" value="1"/>
</dbReference>
<dbReference type="PROSITE" id="PS50075">
    <property type="entry name" value="CARRIER"/>
    <property type="match status" value="1"/>
</dbReference>
<evidence type="ECO:0000313" key="6">
    <source>
        <dbReference type="EMBL" id="OPF82386.1"/>
    </source>
</evidence>
<dbReference type="Pfam" id="PF00550">
    <property type="entry name" value="PP-binding"/>
    <property type="match status" value="1"/>
</dbReference>
<evidence type="ECO:0000256" key="4">
    <source>
        <dbReference type="SAM" id="MobiDB-lite"/>
    </source>
</evidence>
<feature type="region of interest" description="Disordered" evidence="4">
    <location>
        <begin position="987"/>
        <end position="1018"/>
    </location>
</feature>
<dbReference type="GO" id="GO:0047527">
    <property type="term" value="F:2,3-dihydroxybenzoate-serine ligase activity"/>
    <property type="evidence" value="ECO:0007669"/>
    <property type="project" value="TreeGrafter"/>
</dbReference>
<dbReference type="InterPro" id="IPR009081">
    <property type="entry name" value="PP-bd_ACP"/>
</dbReference>
<keyword evidence="3" id="KW-0597">Phosphoprotein</keyword>
<dbReference type="InterPro" id="IPR023213">
    <property type="entry name" value="CAT-like_dom_sf"/>
</dbReference>
<proteinExistence type="predicted"/>
<dbReference type="NCBIfam" id="TIGR01733">
    <property type="entry name" value="AA-adenyl-dom"/>
    <property type="match status" value="1"/>
</dbReference>
<dbReference type="InterPro" id="IPR025110">
    <property type="entry name" value="AMP-bd_C"/>
</dbReference>
<gene>
    <name evidence="6" type="ORF">VT50_0207570</name>
</gene>
<evidence type="ECO:0000256" key="2">
    <source>
        <dbReference type="ARBA" id="ARBA00022450"/>
    </source>
</evidence>